<feature type="compositionally biased region" description="Polar residues" evidence="6">
    <location>
        <begin position="86"/>
        <end position="96"/>
    </location>
</feature>
<organism evidence="8 9">
    <name type="scientific">Strongylocentrotus purpuratus</name>
    <name type="common">Purple sea urchin</name>
    <dbReference type="NCBI Taxonomy" id="7668"/>
    <lineage>
        <taxon>Eukaryota</taxon>
        <taxon>Metazoa</taxon>
        <taxon>Echinodermata</taxon>
        <taxon>Eleutherozoa</taxon>
        <taxon>Echinozoa</taxon>
        <taxon>Echinoidea</taxon>
        <taxon>Euechinoidea</taxon>
        <taxon>Echinacea</taxon>
        <taxon>Camarodonta</taxon>
        <taxon>Echinidea</taxon>
        <taxon>Strongylocentrotidae</taxon>
        <taxon>Strongylocentrotus</taxon>
    </lineage>
</organism>
<dbReference type="InterPro" id="IPR025986">
    <property type="entry name" value="RPAP3-like_C"/>
</dbReference>
<keyword evidence="9" id="KW-1185">Reference proteome</keyword>
<evidence type="ECO:0000256" key="3">
    <source>
        <dbReference type="ARBA" id="ARBA00038275"/>
    </source>
</evidence>
<evidence type="ECO:0000256" key="1">
    <source>
        <dbReference type="ARBA" id="ARBA00022737"/>
    </source>
</evidence>
<dbReference type="SMART" id="SM00028">
    <property type="entry name" value="TPR"/>
    <property type="match status" value="3"/>
</dbReference>
<comment type="similarity">
    <text evidence="3">Belongs to the RPAP3 family.</text>
</comment>
<dbReference type="Pfam" id="PF13877">
    <property type="entry name" value="RPAP3_C"/>
    <property type="match status" value="1"/>
</dbReference>
<name>A0A7M7MZU6_STRPU</name>
<dbReference type="PROSITE" id="PS50293">
    <property type="entry name" value="TPR_REGION"/>
    <property type="match status" value="1"/>
</dbReference>
<evidence type="ECO:0000259" key="7">
    <source>
        <dbReference type="Pfam" id="PF13877"/>
    </source>
</evidence>
<evidence type="ECO:0000256" key="2">
    <source>
        <dbReference type="ARBA" id="ARBA00022803"/>
    </source>
</evidence>
<feature type="compositionally biased region" description="Basic and acidic residues" evidence="6">
    <location>
        <begin position="321"/>
        <end position="351"/>
    </location>
</feature>
<dbReference type="OMA" id="NFTPDRP"/>
<feature type="region of interest" description="Disordered" evidence="6">
    <location>
        <begin position="119"/>
        <end position="163"/>
    </location>
</feature>
<feature type="region of interest" description="Disordered" evidence="6">
    <location>
        <begin position="39"/>
        <end position="98"/>
    </location>
</feature>
<dbReference type="Gene3D" id="1.25.40.10">
    <property type="entry name" value="Tetratricopeptide repeat domain"/>
    <property type="match status" value="1"/>
</dbReference>
<feature type="compositionally biased region" description="Basic and acidic residues" evidence="6">
    <location>
        <begin position="153"/>
        <end position="163"/>
    </location>
</feature>
<dbReference type="InParanoid" id="A0A7M7MZU6"/>
<dbReference type="PROSITE" id="PS50005">
    <property type="entry name" value="TPR"/>
    <property type="match status" value="2"/>
</dbReference>
<dbReference type="PANTHER" id="PTHR46423:SF1">
    <property type="entry name" value="RNA POLYMERASE II-ASSOCIATED PROTEIN 3"/>
    <property type="match status" value="1"/>
</dbReference>
<dbReference type="AlphaFoldDB" id="A0A7M7MZU6"/>
<evidence type="ECO:0000313" key="9">
    <source>
        <dbReference type="Proteomes" id="UP000007110"/>
    </source>
</evidence>
<feature type="compositionally biased region" description="Basic residues" evidence="6">
    <location>
        <begin position="301"/>
        <end position="310"/>
    </location>
</feature>
<feature type="region of interest" description="Disordered" evidence="6">
    <location>
        <begin position="282"/>
        <end position="424"/>
    </location>
</feature>
<dbReference type="RefSeq" id="XP_030828570.1">
    <property type="nucleotide sequence ID" value="XM_030972710.1"/>
</dbReference>
<dbReference type="Pfam" id="PF13181">
    <property type="entry name" value="TPR_8"/>
    <property type="match status" value="1"/>
</dbReference>
<proteinExistence type="inferred from homology"/>
<dbReference type="InterPro" id="IPR051966">
    <property type="entry name" value="RPAP3"/>
</dbReference>
<dbReference type="SUPFAM" id="SSF48452">
    <property type="entry name" value="TPR-like"/>
    <property type="match status" value="1"/>
</dbReference>
<reference evidence="9" key="1">
    <citation type="submission" date="2015-02" db="EMBL/GenBank/DDBJ databases">
        <title>Genome sequencing for Strongylocentrotus purpuratus.</title>
        <authorList>
            <person name="Murali S."/>
            <person name="Liu Y."/>
            <person name="Vee V."/>
            <person name="English A."/>
            <person name="Wang M."/>
            <person name="Skinner E."/>
            <person name="Han Y."/>
            <person name="Muzny D.M."/>
            <person name="Worley K.C."/>
            <person name="Gibbs R.A."/>
        </authorList>
    </citation>
    <scope>NUCLEOTIDE SEQUENCE</scope>
</reference>
<evidence type="ECO:0000313" key="8">
    <source>
        <dbReference type="EnsemblMetazoa" id="XP_030828570"/>
    </source>
</evidence>
<evidence type="ECO:0000256" key="5">
    <source>
        <dbReference type="PROSITE-ProRule" id="PRU00339"/>
    </source>
</evidence>
<protein>
    <recommendedName>
        <fullName evidence="4">RNA polymerase II-associated protein 3</fullName>
    </recommendedName>
</protein>
<feature type="repeat" description="TPR" evidence="5">
    <location>
        <begin position="162"/>
        <end position="195"/>
    </location>
</feature>
<dbReference type="KEGG" id="spu:577383"/>
<keyword evidence="2 5" id="KW-0802">TPR repeat</keyword>
<dbReference type="GeneID" id="577383"/>
<feature type="compositionally biased region" description="Basic residues" evidence="6">
    <location>
        <begin position="66"/>
        <end position="76"/>
    </location>
</feature>
<dbReference type="InterPro" id="IPR011990">
    <property type="entry name" value="TPR-like_helical_dom_sf"/>
</dbReference>
<feature type="compositionally biased region" description="Basic and acidic residues" evidence="6">
    <location>
        <begin position="397"/>
        <end position="406"/>
    </location>
</feature>
<dbReference type="OrthoDB" id="629492at2759"/>
<dbReference type="InterPro" id="IPR019734">
    <property type="entry name" value="TPR_rpt"/>
</dbReference>
<evidence type="ECO:0000256" key="4">
    <source>
        <dbReference type="ARBA" id="ARBA00040133"/>
    </source>
</evidence>
<reference evidence="8" key="2">
    <citation type="submission" date="2021-01" db="UniProtKB">
        <authorList>
            <consortium name="EnsemblMetazoa"/>
        </authorList>
    </citation>
    <scope>IDENTIFICATION</scope>
</reference>
<feature type="domain" description="RNA-polymerase II-associated protein 3-like C-terminal" evidence="7">
    <location>
        <begin position="423"/>
        <end position="511"/>
    </location>
</feature>
<feature type="compositionally biased region" description="Acidic residues" evidence="6">
    <location>
        <begin position="136"/>
        <end position="152"/>
    </location>
</feature>
<dbReference type="FunCoup" id="A0A7M7MZU6">
    <property type="interactions" value="373"/>
</dbReference>
<dbReference type="Proteomes" id="UP000007110">
    <property type="component" value="Unassembled WGS sequence"/>
</dbReference>
<accession>A0A7M7MZU6</accession>
<evidence type="ECO:0000256" key="6">
    <source>
        <dbReference type="SAM" id="MobiDB-lite"/>
    </source>
</evidence>
<keyword evidence="1" id="KW-0677">Repeat</keyword>
<dbReference type="Pfam" id="PF13414">
    <property type="entry name" value="TPR_11"/>
    <property type="match status" value="1"/>
</dbReference>
<dbReference type="PANTHER" id="PTHR46423">
    <property type="entry name" value="RNA POLYMERASE II-ASSOCIATED PROTEIN 3"/>
    <property type="match status" value="1"/>
</dbReference>
<dbReference type="EnsemblMetazoa" id="XM_030972710">
    <property type="protein sequence ID" value="XP_030828570"/>
    <property type="gene ID" value="LOC577383"/>
</dbReference>
<feature type="compositionally biased region" description="Basic and acidic residues" evidence="6">
    <location>
        <begin position="359"/>
        <end position="389"/>
    </location>
</feature>
<feature type="repeat" description="TPR" evidence="5">
    <location>
        <begin position="230"/>
        <end position="263"/>
    </location>
</feature>
<dbReference type="CTD" id="79657"/>
<sequence length="539" mass="61821">MSADKFLQLQKDVRHNQEDLKAFMRDLNSWETNIKQTDKELNQDAGGTAVSSQEKVIPPIRNKKVDAKKKRKKKKDVVKEPEITEHTPSLTNGSSSAERKKIRGYDYRSWDKFDVDAACAELDSDDEESTRKTQAQEEDDEEETDSEAEREEMEAQRKIMEANAEKEKGNTFFKKGKYEDAVACYSKGLKVDPDNALLSANRAMALLKLKRFEEAEKDCDSAISLDSTYIKAYARRGTARLELGKLEEAQKDFEQVLNIETENKQAKNEIKKIDKLLKEREEERRRAEEPSNVVHAVNKPPHLRSKRPLKRMTIQEVGKGVAEEKQREREKLKIERENVKMQQEKTDRTSSDRNNQNADVDRTGEKKIQEIKSRTGEGKGERSEQKDRPQTSGSPRGKGDSPREGGGKSPTVSSVKPTLPGVPSTSYQLQADWKRLQSHPDILFEYFKKIPSATYPKLFQNCLDSAMLNQILHLLTTSYIPSNTPISETLERLTAVKRFDMNIMFMSPREKQVIQGLFSHLKLEVDEQKYQQLAKKYGL</sequence>